<dbReference type="EMBL" id="JACVVK020000379">
    <property type="protein sequence ID" value="KAK7476304.1"/>
    <property type="molecule type" value="Genomic_DNA"/>
</dbReference>
<dbReference type="AlphaFoldDB" id="A0ABD0JNC9"/>
<keyword evidence="2" id="KW-1185">Reference proteome</keyword>
<protein>
    <submittedName>
        <fullName evidence="1">Uncharacterized protein</fullName>
    </submittedName>
</protein>
<reference evidence="1 2" key="1">
    <citation type="journal article" date="2023" name="Sci. Data">
        <title>Genome assembly of the Korean intertidal mud-creeper Batillaria attramentaria.</title>
        <authorList>
            <person name="Patra A.K."/>
            <person name="Ho P.T."/>
            <person name="Jun S."/>
            <person name="Lee S.J."/>
            <person name="Kim Y."/>
            <person name="Won Y.J."/>
        </authorList>
    </citation>
    <scope>NUCLEOTIDE SEQUENCE [LARGE SCALE GENOMIC DNA]</scope>
    <source>
        <strain evidence="1">Wonlab-2016</strain>
    </source>
</reference>
<organism evidence="1 2">
    <name type="scientific">Batillaria attramentaria</name>
    <dbReference type="NCBI Taxonomy" id="370345"/>
    <lineage>
        <taxon>Eukaryota</taxon>
        <taxon>Metazoa</taxon>
        <taxon>Spiralia</taxon>
        <taxon>Lophotrochozoa</taxon>
        <taxon>Mollusca</taxon>
        <taxon>Gastropoda</taxon>
        <taxon>Caenogastropoda</taxon>
        <taxon>Sorbeoconcha</taxon>
        <taxon>Cerithioidea</taxon>
        <taxon>Batillariidae</taxon>
        <taxon>Batillaria</taxon>
    </lineage>
</organism>
<feature type="non-terminal residue" evidence="1">
    <location>
        <position position="81"/>
    </location>
</feature>
<dbReference type="Proteomes" id="UP001519460">
    <property type="component" value="Unassembled WGS sequence"/>
</dbReference>
<accession>A0ABD0JNC9</accession>
<gene>
    <name evidence="1" type="ORF">BaRGS_00032422</name>
</gene>
<comment type="caution">
    <text evidence="1">The sequence shown here is derived from an EMBL/GenBank/DDBJ whole genome shotgun (WGS) entry which is preliminary data.</text>
</comment>
<evidence type="ECO:0000313" key="1">
    <source>
        <dbReference type="EMBL" id="KAK7476304.1"/>
    </source>
</evidence>
<proteinExistence type="predicted"/>
<name>A0ABD0JNC9_9CAEN</name>
<evidence type="ECO:0000313" key="2">
    <source>
        <dbReference type="Proteomes" id="UP001519460"/>
    </source>
</evidence>
<sequence length="81" mass="9255">MEFCRSRAAFRVDVEREGPTAVVQGYCASVIFEFDYFFRVNEMFLNSHSGVFCDRVAATCIQMFYQPAFAGDAVAVRDSFR</sequence>